<name>A0A062V5U0_9PROT</name>
<feature type="domain" description="AbiEi antitoxin N-terminal" evidence="1">
    <location>
        <begin position="10"/>
        <end position="56"/>
    </location>
</feature>
<evidence type="ECO:0000313" key="2">
    <source>
        <dbReference type="EMBL" id="KCZ97341.1"/>
    </source>
</evidence>
<dbReference type="PATRIC" id="fig|1280954.3.peg.3133"/>
<evidence type="ECO:0000313" key="3">
    <source>
        <dbReference type="Proteomes" id="UP000027100"/>
    </source>
</evidence>
<dbReference type="Pfam" id="PF13338">
    <property type="entry name" value="AbiEi_4"/>
    <property type="match status" value="1"/>
</dbReference>
<proteinExistence type="predicted"/>
<sequence>MPGLRSQRERARDLLAAGGILRLSEFREAGITAATLSRMEKDGEVVRLARGLYQRPDADLDAHHTLAEVAKRFPKAVICLVSALAFHGLTDQLPAKVWMAIGRKDWTPRPGDIPVRTLRFADDLLADSVETHVIEGVPVKVFGVAKTIADCFRHRGRIGLPVALEGLQEALRQRKATPAEIARAAEAGGVATVIRPYLEALTANG</sequence>
<reference evidence="2 3" key="1">
    <citation type="journal article" date="2014" name="Antonie Van Leeuwenhoek">
        <title>Hyphomonas beringensis sp. nov. and Hyphomonas chukchiensis sp. nov., isolated from surface seawater of the Bering Sea and Chukchi Sea.</title>
        <authorList>
            <person name="Li C."/>
            <person name="Lai Q."/>
            <person name="Li G."/>
            <person name="Dong C."/>
            <person name="Wang J."/>
            <person name="Liao Y."/>
            <person name="Shao Z."/>
        </authorList>
    </citation>
    <scope>NUCLEOTIDE SEQUENCE [LARGE SCALE GENOMIC DNA]</scope>
    <source>
        <strain evidence="2 3">PS728</strain>
    </source>
</reference>
<dbReference type="OrthoDB" id="9789781at2"/>
<gene>
    <name evidence="2" type="ORF">HPO_15498</name>
</gene>
<dbReference type="eggNOG" id="COG5340">
    <property type="taxonomic scope" value="Bacteria"/>
</dbReference>
<protein>
    <recommendedName>
        <fullName evidence="1">AbiEi antitoxin N-terminal domain-containing protein</fullName>
    </recommendedName>
</protein>
<organism evidence="2 3">
    <name type="scientific">Hyphomonas polymorpha PS728</name>
    <dbReference type="NCBI Taxonomy" id="1280954"/>
    <lineage>
        <taxon>Bacteria</taxon>
        <taxon>Pseudomonadati</taxon>
        <taxon>Pseudomonadota</taxon>
        <taxon>Alphaproteobacteria</taxon>
        <taxon>Hyphomonadales</taxon>
        <taxon>Hyphomonadaceae</taxon>
        <taxon>Hyphomonas</taxon>
    </lineage>
</organism>
<dbReference type="Proteomes" id="UP000027100">
    <property type="component" value="Unassembled WGS sequence"/>
</dbReference>
<dbReference type="EMBL" id="ARYM01000021">
    <property type="protein sequence ID" value="KCZ97341.1"/>
    <property type="molecule type" value="Genomic_DNA"/>
</dbReference>
<dbReference type="InterPro" id="IPR025159">
    <property type="entry name" value="AbiEi_N"/>
</dbReference>
<keyword evidence="3" id="KW-1185">Reference proteome</keyword>
<dbReference type="STRING" id="1280954.HPO_15498"/>
<accession>A0A062V5U0</accession>
<dbReference type="AlphaFoldDB" id="A0A062V5U0"/>
<evidence type="ECO:0000259" key="1">
    <source>
        <dbReference type="Pfam" id="PF13338"/>
    </source>
</evidence>
<dbReference type="RefSeq" id="WP_035600719.1">
    <property type="nucleotide sequence ID" value="NZ_ARYM01000021.1"/>
</dbReference>
<comment type="caution">
    <text evidence="2">The sequence shown here is derived from an EMBL/GenBank/DDBJ whole genome shotgun (WGS) entry which is preliminary data.</text>
</comment>